<dbReference type="Proteomes" id="UP000664096">
    <property type="component" value="Unassembled WGS sequence"/>
</dbReference>
<comment type="caution">
    <text evidence="2">The sequence shown here is derived from an EMBL/GenBank/DDBJ whole genome shotgun (WGS) entry which is preliminary data.</text>
</comment>
<proteinExistence type="predicted"/>
<organism evidence="2 3">
    <name type="scientific">Roseibium aggregatum</name>
    <dbReference type="NCBI Taxonomy" id="187304"/>
    <lineage>
        <taxon>Bacteria</taxon>
        <taxon>Pseudomonadati</taxon>
        <taxon>Pseudomonadota</taxon>
        <taxon>Alphaproteobacteria</taxon>
        <taxon>Hyphomicrobiales</taxon>
        <taxon>Stappiaceae</taxon>
        <taxon>Roseibium</taxon>
    </lineage>
</organism>
<protein>
    <submittedName>
        <fullName evidence="2">Uncharacterized protein</fullName>
    </submittedName>
</protein>
<sequence>MGQKDENRRKAKELGAPEAEALIATVPHLAGLLSRPDIRQLQRVIDAAILNPVYEEAYRKAMNAAVIARSGNLVLRDRAKERKARRILDKRVQATRRDGLIRVDHKRMLSADALVPRTNNPDEAEYLARVGRTLGSMGVWLHLEQPYEARGREPAKWDFWFTLGRNGDMIDTDDAIIDRDELLGTTMLGAGYYRSVLTGHVQTKIKRELERFDRQYESGWSTHLDLMRDRRSAAIGVTMVSDLLGGADFPPVSIWSRAHQLRMKAQKANTGGDVVKAQIHLLVAAQVVEYNAHLLADYVSKTVAGAGLAVKILRVAKAAGEVADTVLLIVGVGSGIKALRAAGGKALSREVRHEATEQYVRDYCRKAGISEAELALPRYVRQPNGTKLGGVRSGQSSGIGSGSHWWP</sequence>
<evidence type="ECO:0000313" key="3">
    <source>
        <dbReference type="Proteomes" id="UP000664096"/>
    </source>
</evidence>
<gene>
    <name evidence="2" type="ORF">JF539_18890</name>
</gene>
<accession>A0A939EHM7</accession>
<reference evidence="2" key="1">
    <citation type="submission" date="2020-12" db="EMBL/GenBank/DDBJ databases">
        <title>Oil enriched cultivation method for isolating marine PHA-producing bacteria.</title>
        <authorList>
            <person name="Zheng W."/>
            <person name="Yu S."/>
            <person name="Huang Y."/>
        </authorList>
    </citation>
    <scope>NUCLEOTIDE SEQUENCE</scope>
    <source>
        <strain evidence="2">SY-2-12</strain>
    </source>
</reference>
<evidence type="ECO:0000313" key="2">
    <source>
        <dbReference type="EMBL" id="MBN9672428.1"/>
    </source>
</evidence>
<dbReference type="AlphaFoldDB" id="A0A939EHM7"/>
<feature type="compositionally biased region" description="Gly residues" evidence="1">
    <location>
        <begin position="387"/>
        <end position="401"/>
    </location>
</feature>
<evidence type="ECO:0000256" key="1">
    <source>
        <dbReference type="SAM" id="MobiDB-lite"/>
    </source>
</evidence>
<dbReference type="EMBL" id="JAEKJZ010000004">
    <property type="protein sequence ID" value="MBN9672428.1"/>
    <property type="molecule type" value="Genomic_DNA"/>
</dbReference>
<dbReference type="RefSeq" id="WP_207142269.1">
    <property type="nucleotide sequence ID" value="NZ_JAEKJZ010000004.1"/>
</dbReference>
<name>A0A939EHM7_9HYPH</name>
<feature type="region of interest" description="Disordered" evidence="1">
    <location>
        <begin position="386"/>
        <end position="407"/>
    </location>
</feature>